<evidence type="ECO:0000313" key="3">
    <source>
        <dbReference type="EMBL" id="CEL04748.1"/>
    </source>
</evidence>
<sequence>MSAGKESPPLRRGDSGDPDPISERLPSVTMDSPGPDLEGNSSPRRSRAAILSDDGSMASNRAQHPASLSYTNMRAGSGELPDDYAMSAVSDQAAEFMPSDQPQPGSPQPRKAPPRHRSGTSRSRPLSRAAVDNWTGKAVAGGSESRLRYSVNSTDDARAGDTGPSRLQQQQQFFRTSPISNDDRFSAGASRRPDETGPSSRASGETTENSSYGQKSAGRLDNDQTSTGGSNVVDGEEQLTNNIRSIYAGLLMVEEKCIEYIKIQSQSKKELSPQQWQKLILVHRYLLQEHHDFLLATQNPVGDPFLKGLAQKYSMPARLWRHGIQALLELLRRRLPSSSEYMLTFIHLAYSMMTLLLETAPAFEESWIECLGDIARYRMLVEEADFREQEVWVRIARYWYNEAADKNPDVGRIQHHLAVLGRPDIVQQLFYYTKSLVCNRPFDGTRESIFLIFNPSLKGSRTAHHLPGVITAFVAAHGYLFTGELSGQFTSTCDEFLSSLSQYANRMGSAFKVHGVYIVSCNFAAVLEYAAPRALLPDEFRGISTQSKSVEDIYLWSHRYWTPVGDLKTIESDFLASRDSKTISPLLFHGSCLAFQTLSIMLGHIGNKNIFPSLHISLAFLWCLTRTPSGMKHVEVVVPWKQIAGFLNTLIRNFTDFALVEAPGFPIQNEDKWLPEDFLIRGQVWSQGLYPAGFFINAPNADEGRNLEPPSRDLSRMHRCLWHGVRLAKFNRWMTYDSETQRFSATEFASKLNELAQLHSPFYGKGLQQRPSTDVEMHTS</sequence>
<dbReference type="GO" id="GO:0042162">
    <property type="term" value="F:telomeric DNA binding"/>
    <property type="evidence" value="ECO:0007669"/>
    <property type="project" value="TreeGrafter"/>
</dbReference>
<evidence type="ECO:0000259" key="2">
    <source>
        <dbReference type="Pfam" id="PF10373"/>
    </source>
</evidence>
<dbReference type="AlphaFoldDB" id="A0A0U5C7W4"/>
<evidence type="ECO:0000256" key="1">
    <source>
        <dbReference type="SAM" id="MobiDB-lite"/>
    </source>
</evidence>
<dbReference type="STRING" id="454130.A0A0U5C7W4"/>
<feature type="compositionally biased region" description="Polar residues" evidence="1">
    <location>
        <begin position="197"/>
        <end position="214"/>
    </location>
</feature>
<feature type="domain" description="DNA/RNA-binding" evidence="2">
    <location>
        <begin position="396"/>
        <end position="501"/>
    </location>
</feature>
<dbReference type="Pfam" id="PF10373">
    <property type="entry name" value="EST1_DNA_bind"/>
    <property type="match status" value="1"/>
</dbReference>
<dbReference type="Gene3D" id="1.25.40.10">
    <property type="entry name" value="Tetratricopeptide repeat domain"/>
    <property type="match status" value="1"/>
</dbReference>
<dbReference type="InterPro" id="IPR045153">
    <property type="entry name" value="Est1/Ebs1-like"/>
</dbReference>
<dbReference type="OMA" id="YPITHMA"/>
<accession>A0A0U5C7W4</accession>
<name>A0A0U5C7W4_ASPCI</name>
<gene>
    <name evidence="3" type="ORF">ASPCAL05873</name>
</gene>
<protein>
    <recommendedName>
        <fullName evidence="2">DNA/RNA-binding domain-containing protein</fullName>
    </recommendedName>
</protein>
<dbReference type="PANTHER" id="PTHR15696:SF0">
    <property type="entry name" value="TELOMERASE-BINDING PROTEIN EST1A"/>
    <property type="match status" value="1"/>
</dbReference>
<dbReference type="GO" id="GO:0005697">
    <property type="term" value="C:telomerase holoenzyme complex"/>
    <property type="evidence" value="ECO:0007669"/>
    <property type="project" value="TreeGrafter"/>
</dbReference>
<feature type="compositionally biased region" description="Basic and acidic residues" evidence="1">
    <location>
        <begin position="181"/>
        <end position="195"/>
    </location>
</feature>
<evidence type="ECO:0000313" key="4">
    <source>
        <dbReference type="Proteomes" id="UP000054771"/>
    </source>
</evidence>
<dbReference type="SUPFAM" id="SSF48452">
    <property type="entry name" value="TPR-like"/>
    <property type="match status" value="1"/>
</dbReference>
<feature type="region of interest" description="Disordered" evidence="1">
    <location>
        <begin position="1"/>
        <end position="234"/>
    </location>
</feature>
<dbReference type="GO" id="GO:0070034">
    <property type="term" value="F:telomerase RNA binding"/>
    <property type="evidence" value="ECO:0007669"/>
    <property type="project" value="TreeGrafter"/>
</dbReference>
<dbReference type="EMBL" id="CDMC01000004">
    <property type="protein sequence ID" value="CEL04748.1"/>
    <property type="molecule type" value="Genomic_DNA"/>
</dbReference>
<dbReference type="InterPro" id="IPR018834">
    <property type="entry name" value="DNA/RNA-bd_Est1-type"/>
</dbReference>
<reference evidence="4" key="1">
    <citation type="journal article" date="2016" name="Genome Announc.">
        <title>Draft genome sequences of fungus Aspergillus calidoustus.</title>
        <authorList>
            <person name="Horn F."/>
            <person name="Linde J."/>
            <person name="Mattern D.J."/>
            <person name="Walther G."/>
            <person name="Guthke R."/>
            <person name="Scherlach K."/>
            <person name="Martin K."/>
            <person name="Brakhage A.A."/>
            <person name="Petzke L."/>
            <person name="Valiante V."/>
        </authorList>
    </citation>
    <scope>NUCLEOTIDE SEQUENCE [LARGE SCALE GENOMIC DNA]</scope>
    <source>
        <strain evidence="4">SF006504</strain>
    </source>
</reference>
<organism evidence="3 4">
    <name type="scientific">Aspergillus calidoustus</name>
    <dbReference type="NCBI Taxonomy" id="454130"/>
    <lineage>
        <taxon>Eukaryota</taxon>
        <taxon>Fungi</taxon>
        <taxon>Dikarya</taxon>
        <taxon>Ascomycota</taxon>
        <taxon>Pezizomycotina</taxon>
        <taxon>Eurotiomycetes</taxon>
        <taxon>Eurotiomycetidae</taxon>
        <taxon>Eurotiales</taxon>
        <taxon>Aspergillaceae</taxon>
        <taxon>Aspergillus</taxon>
        <taxon>Aspergillus subgen. Nidulantes</taxon>
    </lineage>
</organism>
<dbReference type="InterPro" id="IPR011990">
    <property type="entry name" value="TPR-like_helical_dom_sf"/>
</dbReference>
<dbReference type="FunFam" id="1.25.40.10:FF:000202">
    <property type="entry name" value="Unplaced genomic scaffold supercont1.7, whole genome shotgun sequence"/>
    <property type="match status" value="1"/>
</dbReference>
<feature type="compositionally biased region" description="Polar residues" evidence="1">
    <location>
        <begin position="165"/>
        <end position="180"/>
    </location>
</feature>
<dbReference type="OrthoDB" id="2017974at2759"/>
<dbReference type="Proteomes" id="UP000054771">
    <property type="component" value="Unassembled WGS sequence"/>
</dbReference>
<dbReference type="PANTHER" id="PTHR15696">
    <property type="entry name" value="SMG-7 SUPPRESSOR WITH MORPHOLOGICAL EFFECT ON GENITALIA PROTEIN 7"/>
    <property type="match status" value="1"/>
</dbReference>
<feature type="compositionally biased region" description="Polar residues" evidence="1">
    <location>
        <begin position="57"/>
        <end position="74"/>
    </location>
</feature>
<keyword evidence="4" id="KW-1185">Reference proteome</keyword>
<proteinExistence type="predicted"/>
<dbReference type="GO" id="GO:0000184">
    <property type="term" value="P:nuclear-transcribed mRNA catabolic process, nonsense-mediated decay"/>
    <property type="evidence" value="ECO:0007669"/>
    <property type="project" value="TreeGrafter"/>
</dbReference>